<dbReference type="AlphaFoldDB" id="A0A1M6MZJ4"/>
<dbReference type="STRING" id="192903.SAMN04488513_11174"/>
<evidence type="ECO:0000256" key="2">
    <source>
        <dbReference type="SAM" id="SignalP"/>
    </source>
</evidence>
<dbReference type="SUPFAM" id="SSF48452">
    <property type="entry name" value="TPR-like"/>
    <property type="match status" value="1"/>
</dbReference>
<evidence type="ECO:0000313" key="4">
    <source>
        <dbReference type="Proteomes" id="UP000184543"/>
    </source>
</evidence>
<feature type="repeat" description="TPR" evidence="1">
    <location>
        <begin position="253"/>
        <end position="286"/>
    </location>
</feature>
<evidence type="ECO:0000256" key="1">
    <source>
        <dbReference type="PROSITE-ProRule" id="PRU00339"/>
    </source>
</evidence>
<dbReference type="PROSITE" id="PS50005">
    <property type="entry name" value="TPR"/>
    <property type="match status" value="3"/>
</dbReference>
<dbReference type="OrthoDB" id="9810596at2"/>
<keyword evidence="1" id="KW-0802">TPR repeat</keyword>
<proteinExistence type="predicted"/>
<dbReference type="InterPro" id="IPR019734">
    <property type="entry name" value="TPR_rpt"/>
</dbReference>
<dbReference type="PANTHER" id="PTHR12558">
    <property type="entry name" value="CELL DIVISION CYCLE 16,23,27"/>
    <property type="match status" value="1"/>
</dbReference>
<name>A0A1M6MZJ4_9FLAO</name>
<feature type="repeat" description="TPR" evidence="1">
    <location>
        <begin position="49"/>
        <end position="82"/>
    </location>
</feature>
<feature type="repeat" description="TPR" evidence="1">
    <location>
        <begin position="151"/>
        <end position="184"/>
    </location>
</feature>
<dbReference type="InterPro" id="IPR011990">
    <property type="entry name" value="TPR-like_helical_dom_sf"/>
</dbReference>
<dbReference type="Pfam" id="PF12895">
    <property type="entry name" value="ANAPC3"/>
    <property type="match status" value="1"/>
</dbReference>
<dbReference type="Proteomes" id="UP000184543">
    <property type="component" value="Unassembled WGS sequence"/>
</dbReference>
<gene>
    <name evidence="3" type="ORF">SAMN04488513_11174</name>
</gene>
<dbReference type="EMBL" id="FQYU01000011">
    <property type="protein sequence ID" value="SHJ88763.1"/>
    <property type="molecule type" value="Genomic_DNA"/>
</dbReference>
<protein>
    <submittedName>
        <fullName evidence="3">Tetratricopeptide repeat-containing protein</fullName>
    </submittedName>
</protein>
<dbReference type="PANTHER" id="PTHR12558:SF13">
    <property type="entry name" value="CELL DIVISION CYCLE PROTEIN 27 HOMOLOG"/>
    <property type="match status" value="1"/>
</dbReference>
<reference evidence="4" key="1">
    <citation type="submission" date="2016-11" db="EMBL/GenBank/DDBJ databases">
        <authorList>
            <person name="Varghese N."/>
            <person name="Submissions S."/>
        </authorList>
    </citation>
    <scope>NUCLEOTIDE SEQUENCE [LARGE SCALE GENOMIC DNA]</scope>
    <source>
        <strain evidence="4">DSM 19858</strain>
    </source>
</reference>
<organism evidence="3 4">
    <name type="scientific">Pseudozobellia thermophila</name>
    <dbReference type="NCBI Taxonomy" id="192903"/>
    <lineage>
        <taxon>Bacteria</taxon>
        <taxon>Pseudomonadati</taxon>
        <taxon>Bacteroidota</taxon>
        <taxon>Flavobacteriia</taxon>
        <taxon>Flavobacteriales</taxon>
        <taxon>Flavobacteriaceae</taxon>
        <taxon>Pseudozobellia</taxon>
    </lineage>
</organism>
<keyword evidence="2" id="KW-0732">Signal</keyword>
<sequence>MILRKLILIGLLIAAKAEAQSPVFAVADSLYAIGDYTKAINAYARSDSERAHLQMARSYTALGRLDKAMKEYRYVLRTDSTAQIAGFELGKLLLKTKAYDEGLQLFSKLIAINATNPEYHYYLAETYAGLDQPASSLNSYKRAIENDSLHLRSLFQLGKYFVAKREKETALSYIDQGLSVYPDDVSLINLKALAYFNNDEYPKALPLFERLVELGEAKEYILSKLAYCYFKNWEFQKAKSVYRQVLLLNDKNADAYYNLGLVYLKEQQTDSAHIHIRRSIEVQTPVLAGEYEALARIERVRDNPKKALEYYQMAHKEAPEVSLLFYNVCTLSDQVDDDPKKVLPLYEEYLGRYGHEKGYAVQMAKKRIAQLREEIHFSAD</sequence>
<dbReference type="Pfam" id="PF14559">
    <property type="entry name" value="TPR_19"/>
    <property type="match status" value="1"/>
</dbReference>
<dbReference type="SMART" id="SM00028">
    <property type="entry name" value="TPR"/>
    <property type="match status" value="8"/>
</dbReference>
<feature type="signal peptide" evidence="2">
    <location>
        <begin position="1"/>
        <end position="19"/>
    </location>
</feature>
<accession>A0A1M6MZJ4</accession>
<feature type="chain" id="PRO_5012816390" evidence="2">
    <location>
        <begin position="20"/>
        <end position="380"/>
    </location>
</feature>
<keyword evidence="4" id="KW-1185">Reference proteome</keyword>
<dbReference type="Gene3D" id="1.25.40.10">
    <property type="entry name" value="Tetratricopeptide repeat domain"/>
    <property type="match status" value="1"/>
</dbReference>
<evidence type="ECO:0000313" key="3">
    <source>
        <dbReference type="EMBL" id="SHJ88763.1"/>
    </source>
</evidence>